<comment type="subcellular location">
    <subcellularLocation>
        <location evidence="1">Cell membrane</location>
        <topology evidence="1">Multi-pass membrane protein</topology>
    </subcellularLocation>
</comment>
<evidence type="ECO:0000256" key="1">
    <source>
        <dbReference type="ARBA" id="ARBA00004651"/>
    </source>
</evidence>
<keyword evidence="4 9" id="KW-0808">Transferase</keyword>
<feature type="transmembrane region" description="Helical" evidence="10">
    <location>
        <begin position="328"/>
        <end position="346"/>
    </location>
</feature>
<dbReference type="InterPro" id="IPR028362">
    <property type="entry name" value="AlgI"/>
</dbReference>
<feature type="transmembrane region" description="Helical" evidence="10">
    <location>
        <begin position="29"/>
        <end position="45"/>
    </location>
</feature>
<dbReference type="GO" id="GO:0016746">
    <property type="term" value="F:acyltransferase activity"/>
    <property type="evidence" value="ECO:0007669"/>
    <property type="project" value="UniProtKB-KW"/>
</dbReference>
<dbReference type="PANTHER" id="PTHR13285:SF23">
    <property type="entry name" value="TEICHOIC ACID D-ALANYLTRANSFERASE"/>
    <property type="match status" value="1"/>
</dbReference>
<feature type="transmembrane region" description="Helical" evidence="10">
    <location>
        <begin position="481"/>
        <end position="500"/>
    </location>
</feature>
<evidence type="ECO:0000256" key="3">
    <source>
        <dbReference type="ARBA" id="ARBA00022475"/>
    </source>
</evidence>
<evidence type="ECO:0000256" key="8">
    <source>
        <dbReference type="ARBA" id="ARBA00023315"/>
    </source>
</evidence>
<dbReference type="PIRSF" id="PIRSF500217">
    <property type="entry name" value="AlgI"/>
    <property type="match status" value="1"/>
</dbReference>
<feature type="transmembrane region" description="Helical" evidence="10">
    <location>
        <begin position="352"/>
        <end position="371"/>
    </location>
</feature>
<evidence type="ECO:0000256" key="7">
    <source>
        <dbReference type="ARBA" id="ARBA00023136"/>
    </source>
</evidence>
<keyword evidence="5 10" id="KW-0812">Transmembrane</keyword>
<organism evidence="11 12">
    <name type="scientific">Grylomicrobium aquisgranensis</name>
    <dbReference type="NCBI Taxonomy" id="2926318"/>
    <lineage>
        <taxon>Bacteria</taxon>
        <taxon>Bacillati</taxon>
        <taxon>Bacillota</taxon>
        <taxon>Erysipelotrichia</taxon>
        <taxon>Erysipelotrichales</taxon>
        <taxon>Erysipelotrichaceae</taxon>
        <taxon>Grylomicrobium</taxon>
    </lineage>
</organism>
<feature type="transmembrane region" description="Helical" evidence="10">
    <location>
        <begin position="51"/>
        <end position="68"/>
    </location>
</feature>
<keyword evidence="7 9" id="KW-0472">Membrane</keyword>
<feature type="transmembrane region" description="Helical" evidence="10">
    <location>
        <begin position="6"/>
        <end position="22"/>
    </location>
</feature>
<feature type="transmembrane region" description="Helical" evidence="10">
    <location>
        <begin position="392"/>
        <end position="418"/>
    </location>
</feature>
<dbReference type="InterPro" id="IPR024194">
    <property type="entry name" value="Ac/AlaTfrase_AlgI/DltB"/>
</dbReference>
<dbReference type="InterPro" id="IPR004299">
    <property type="entry name" value="MBOAT_fam"/>
</dbReference>
<dbReference type="Pfam" id="PF03062">
    <property type="entry name" value="MBOAT"/>
    <property type="match status" value="1"/>
</dbReference>
<dbReference type="Proteomes" id="UP001286174">
    <property type="component" value="Unassembled WGS sequence"/>
</dbReference>
<evidence type="ECO:0000313" key="12">
    <source>
        <dbReference type="Proteomes" id="UP001286174"/>
    </source>
</evidence>
<keyword evidence="3 9" id="KW-1003">Cell membrane</keyword>
<feature type="transmembrane region" description="Helical" evidence="10">
    <location>
        <begin position="89"/>
        <end position="107"/>
    </location>
</feature>
<evidence type="ECO:0000256" key="10">
    <source>
        <dbReference type="SAM" id="Phobius"/>
    </source>
</evidence>
<keyword evidence="8 9" id="KW-0012">Acyltransferase</keyword>
<evidence type="ECO:0000256" key="4">
    <source>
        <dbReference type="ARBA" id="ARBA00022679"/>
    </source>
</evidence>
<protein>
    <submittedName>
        <fullName evidence="11">MBOAT family protein</fullName>
    </submittedName>
</protein>
<evidence type="ECO:0000256" key="2">
    <source>
        <dbReference type="ARBA" id="ARBA00010323"/>
    </source>
</evidence>
<dbReference type="AlphaFoldDB" id="A0AB35U481"/>
<dbReference type="PANTHER" id="PTHR13285">
    <property type="entry name" value="ACYLTRANSFERASE"/>
    <property type="match status" value="1"/>
</dbReference>
<feature type="transmembrane region" description="Helical" evidence="10">
    <location>
        <begin position="127"/>
        <end position="145"/>
    </location>
</feature>
<dbReference type="RefSeq" id="WP_370596185.1">
    <property type="nucleotide sequence ID" value="NZ_JALBUR010000017.1"/>
</dbReference>
<dbReference type="GO" id="GO:0042121">
    <property type="term" value="P:alginic acid biosynthetic process"/>
    <property type="evidence" value="ECO:0007669"/>
    <property type="project" value="InterPro"/>
</dbReference>
<evidence type="ECO:0000256" key="5">
    <source>
        <dbReference type="ARBA" id="ARBA00022692"/>
    </source>
</evidence>
<reference evidence="11 12" key="1">
    <citation type="submission" date="2022-03" db="EMBL/GenBank/DDBJ databases">
        <title>Novel taxa within the pig intestine.</title>
        <authorList>
            <person name="Wylensek D."/>
            <person name="Bishof K."/>
            <person name="Afrizal A."/>
            <person name="Clavel T."/>
        </authorList>
    </citation>
    <scope>NUCLEOTIDE SEQUENCE [LARGE SCALE GENOMIC DNA]</scope>
    <source>
        <strain evidence="11 12">CLA-KB-P133</strain>
    </source>
</reference>
<proteinExistence type="inferred from homology"/>
<dbReference type="GO" id="GO:0005886">
    <property type="term" value="C:plasma membrane"/>
    <property type="evidence" value="ECO:0007669"/>
    <property type="project" value="UniProtKB-SubCell"/>
</dbReference>
<comment type="caution">
    <text evidence="11">The sequence shown here is derived from an EMBL/GenBank/DDBJ whole genome shotgun (WGS) entry which is preliminary data.</text>
</comment>
<feature type="transmembrane region" description="Helical" evidence="10">
    <location>
        <begin position="442"/>
        <end position="460"/>
    </location>
</feature>
<dbReference type="PIRSF" id="PIRSF016636">
    <property type="entry name" value="AlgI_DltB"/>
    <property type="match status" value="1"/>
</dbReference>
<sequence>MSMSYNSVRYLLGFLPVLLLSYQVTPRKFRWILLLLFNVLFFWMWSGRLLVWMLISIIIAYIAGKVMINIGSSKDREKRKKEKKKKNRIKFWAILFELAILISLKYTNFIGSSVSSLTGNVWNTLNIAVPIGISYYTLQSISFIADVQTGKIQEVSLRKLALYMSFFPTIVEGPITRYEEVGDSLAAGESLKAENISVGFERIIIGLLKKTVIADHLAGTVNALFAGYGQNGALAFLGAVLCTWQLYMDFSGTIDIAIGSAKMLGITLLENFRQPFFAKNAGDFWHRWHITLGTFFRDYIFYPVSLSKPVMKMTKFLRAHDMKWGSRYAGPALALLLVWLANGFWHGPHLTYVGYGLYYFVLMFIEMQLTKPFEKWCARHHLSGMPLTVFRFIKLFFIVIIGEMFFRASTFTAGWAMFCTWFKPWHLSEAVSFLLSNGLDSIDWIASIMASIFLISISVLKEKKFPIRKKFQSQTTIVRWGILYTIMIYIALFGAYGPGYDAIAMMYANF</sequence>
<evidence type="ECO:0000313" key="11">
    <source>
        <dbReference type="EMBL" id="MDX8419931.1"/>
    </source>
</evidence>
<keyword evidence="12" id="KW-1185">Reference proteome</keyword>
<keyword evidence="6 10" id="KW-1133">Transmembrane helix</keyword>
<gene>
    <name evidence="11" type="ORF">MOZ60_07460</name>
</gene>
<comment type="similarity">
    <text evidence="2 9">Belongs to the membrane-bound acyltransferase family.</text>
</comment>
<dbReference type="InterPro" id="IPR051085">
    <property type="entry name" value="MB_O-acyltransferase"/>
</dbReference>
<accession>A0AB35U481</accession>
<dbReference type="EMBL" id="JALBUR010000017">
    <property type="protein sequence ID" value="MDX8419931.1"/>
    <property type="molecule type" value="Genomic_DNA"/>
</dbReference>
<evidence type="ECO:0000256" key="6">
    <source>
        <dbReference type="ARBA" id="ARBA00022989"/>
    </source>
</evidence>
<name>A0AB35U481_9FIRM</name>
<evidence type="ECO:0000256" key="9">
    <source>
        <dbReference type="PIRNR" id="PIRNR016636"/>
    </source>
</evidence>